<comment type="caution">
    <text evidence="8">The sequence shown here is derived from an EMBL/GenBank/DDBJ whole genome shotgun (WGS) entry which is preliminary data.</text>
</comment>
<dbReference type="GO" id="GO:0046872">
    <property type="term" value="F:metal ion binding"/>
    <property type="evidence" value="ECO:0007669"/>
    <property type="project" value="UniProtKB-KW"/>
</dbReference>
<reference evidence="8 9" key="1">
    <citation type="submission" date="2018-10" db="EMBL/GenBank/DDBJ databases">
        <title>Kocuria tytonicola, new bacteria from the preen glands of American barn owls (Tyto furcata).</title>
        <authorList>
            <person name="Braun M.S."/>
            <person name="Wang E."/>
            <person name="Zimmermann S."/>
            <person name="Boutin S."/>
            <person name="Wagner H."/>
            <person name="Wink M."/>
        </authorList>
    </citation>
    <scope>NUCLEOTIDE SEQUENCE [LARGE SCALE GENOMIC DNA]</scope>
    <source>
        <strain evidence="8 9">473</strain>
    </source>
</reference>
<comment type="similarity">
    <text evidence="2 6">Belongs to the FPP/GGPP synthase family.</text>
</comment>
<evidence type="ECO:0000256" key="4">
    <source>
        <dbReference type="ARBA" id="ARBA00022723"/>
    </source>
</evidence>
<evidence type="ECO:0000256" key="7">
    <source>
        <dbReference type="SAM" id="MobiDB-lite"/>
    </source>
</evidence>
<dbReference type="SUPFAM" id="SSF48576">
    <property type="entry name" value="Terpenoid synthases"/>
    <property type="match status" value="1"/>
</dbReference>
<protein>
    <submittedName>
        <fullName evidence="8">Polyprenyl synthetase family protein</fullName>
    </submittedName>
</protein>
<dbReference type="GO" id="GO:0004659">
    <property type="term" value="F:prenyltransferase activity"/>
    <property type="evidence" value="ECO:0007669"/>
    <property type="project" value="InterPro"/>
</dbReference>
<dbReference type="SFLD" id="SFLDS00005">
    <property type="entry name" value="Isoprenoid_Synthase_Type_I"/>
    <property type="match status" value="1"/>
</dbReference>
<feature type="compositionally biased region" description="Low complexity" evidence="7">
    <location>
        <begin position="88"/>
        <end position="97"/>
    </location>
</feature>
<dbReference type="InterPro" id="IPR000092">
    <property type="entry name" value="Polyprenyl_synt"/>
</dbReference>
<gene>
    <name evidence="8" type="ORF">EAE32_09930</name>
</gene>
<comment type="cofactor">
    <cofactor evidence="1">
        <name>Mg(2+)</name>
        <dbReference type="ChEBI" id="CHEBI:18420"/>
    </cofactor>
</comment>
<feature type="region of interest" description="Disordered" evidence="7">
    <location>
        <begin position="54"/>
        <end position="101"/>
    </location>
</feature>
<dbReference type="Gene3D" id="1.10.600.10">
    <property type="entry name" value="Farnesyl Diphosphate Synthase"/>
    <property type="match status" value="1"/>
</dbReference>
<dbReference type="PANTHER" id="PTHR12001:SF85">
    <property type="entry name" value="SHORT CHAIN ISOPRENYL DIPHOSPHATE SYNTHASE"/>
    <property type="match status" value="1"/>
</dbReference>
<evidence type="ECO:0000256" key="1">
    <source>
        <dbReference type="ARBA" id="ARBA00001946"/>
    </source>
</evidence>
<evidence type="ECO:0000256" key="6">
    <source>
        <dbReference type="RuleBase" id="RU004466"/>
    </source>
</evidence>
<dbReference type="GO" id="GO:0008299">
    <property type="term" value="P:isoprenoid biosynthetic process"/>
    <property type="evidence" value="ECO:0007669"/>
    <property type="project" value="InterPro"/>
</dbReference>
<evidence type="ECO:0000313" key="8">
    <source>
        <dbReference type="EMBL" id="RLY91746.1"/>
    </source>
</evidence>
<dbReference type="PANTHER" id="PTHR12001">
    <property type="entry name" value="GERANYLGERANYL PYROPHOSPHATE SYNTHASE"/>
    <property type="match status" value="1"/>
</dbReference>
<dbReference type="Pfam" id="PF00348">
    <property type="entry name" value="polyprenyl_synt"/>
    <property type="match status" value="1"/>
</dbReference>
<keyword evidence="4" id="KW-0479">Metal-binding</keyword>
<keyword evidence="9" id="KW-1185">Reference proteome</keyword>
<evidence type="ECO:0000256" key="3">
    <source>
        <dbReference type="ARBA" id="ARBA00022679"/>
    </source>
</evidence>
<evidence type="ECO:0000313" key="9">
    <source>
        <dbReference type="Proteomes" id="UP000277871"/>
    </source>
</evidence>
<dbReference type="InterPro" id="IPR033749">
    <property type="entry name" value="Polyprenyl_synt_CS"/>
</dbReference>
<keyword evidence="3 6" id="KW-0808">Transferase</keyword>
<dbReference type="PROSITE" id="PS00444">
    <property type="entry name" value="POLYPRENYL_SYNTHASE_2"/>
    <property type="match status" value="1"/>
</dbReference>
<dbReference type="Proteomes" id="UP000277871">
    <property type="component" value="Unassembled WGS sequence"/>
</dbReference>
<accession>A0A3L9KY20</accession>
<proteinExistence type="inferred from homology"/>
<dbReference type="InterPro" id="IPR008949">
    <property type="entry name" value="Isoprenoid_synthase_dom_sf"/>
</dbReference>
<dbReference type="EMBL" id="RDEX01000003">
    <property type="protein sequence ID" value="RLY91746.1"/>
    <property type="molecule type" value="Genomic_DNA"/>
</dbReference>
<organism evidence="8 9">
    <name type="scientific">Kocuria tytonicola</name>
    <dbReference type="NCBI Taxonomy" id="2055946"/>
    <lineage>
        <taxon>Bacteria</taxon>
        <taxon>Bacillati</taxon>
        <taxon>Actinomycetota</taxon>
        <taxon>Actinomycetes</taxon>
        <taxon>Micrococcales</taxon>
        <taxon>Micrococcaceae</taxon>
        <taxon>Kocuria</taxon>
    </lineage>
</organism>
<name>A0A3L9KY20_9MICC</name>
<evidence type="ECO:0000256" key="5">
    <source>
        <dbReference type="ARBA" id="ARBA00022842"/>
    </source>
</evidence>
<dbReference type="PROSITE" id="PS00723">
    <property type="entry name" value="POLYPRENYL_SYNTHASE_1"/>
    <property type="match status" value="1"/>
</dbReference>
<feature type="compositionally biased region" description="Low complexity" evidence="7">
    <location>
        <begin position="54"/>
        <end position="81"/>
    </location>
</feature>
<keyword evidence="5" id="KW-0460">Magnesium</keyword>
<dbReference type="AlphaFoldDB" id="A0A3L9KY20"/>
<sequence>MDEFFAAPGNRVPASPGFPVLWERVRGQLAGGKLIRPRLTHIAWSAFAAAGSAGAAAPGRAGTPAPGPSGAPASVPAGAPASVPPGAPAAGPEGSPAHELPDPQCVRLAASFEMLHAALLVHDDVVDRDWRRRGRPTVGELFRRDAAAAGAPEHEAEHAGESAAILAGDLLLAGALRLATTCTTHPERSRAVADVVFEAVSASAAGELDDLLLSLHRFGAEHPGVQDILDMERLKTATYSFEAPLRAGALLAGAPAEQAERLARAGALLGVGYQVVDDVLGTFGDPEVTGKSVDADLRSGKATVLTAHGMQTPDVRRVLEDLAAGTTTVAAARAALTASGAREAGVALATDLVDRARGILDGLPLPPTQREQLHELCHHVLNRHS</sequence>
<evidence type="ECO:0000256" key="2">
    <source>
        <dbReference type="ARBA" id="ARBA00006706"/>
    </source>
</evidence>